<reference evidence="2 3" key="1">
    <citation type="journal article" date="2018" name="Front. Plant Sci.">
        <title>Red Clover (Trifolium pratense) and Zigzag Clover (T. medium) - A Picture of Genomic Similarities and Differences.</title>
        <authorList>
            <person name="Dluhosova J."/>
            <person name="Istvanek J."/>
            <person name="Nedelnik J."/>
            <person name="Repkova J."/>
        </authorList>
    </citation>
    <scope>NUCLEOTIDE SEQUENCE [LARGE SCALE GENOMIC DNA]</scope>
    <source>
        <strain evidence="3">cv. 10/8</strain>
        <tissue evidence="2">Leaf</tissue>
    </source>
</reference>
<dbReference type="InterPro" id="IPR005162">
    <property type="entry name" value="Retrotrans_gag_dom"/>
</dbReference>
<feature type="domain" description="Retrotransposon gag" evidence="1">
    <location>
        <begin position="20"/>
        <end position="88"/>
    </location>
</feature>
<dbReference type="AlphaFoldDB" id="A0A392R066"/>
<dbReference type="PANTHER" id="PTHR33223:SF8">
    <property type="entry name" value="OS04G0172440 PROTEIN"/>
    <property type="match status" value="1"/>
</dbReference>
<evidence type="ECO:0000313" key="3">
    <source>
        <dbReference type="Proteomes" id="UP000265520"/>
    </source>
</evidence>
<dbReference type="PANTHER" id="PTHR33223">
    <property type="entry name" value="CCHC-TYPE DOMAIN-CONTAINING PROTEIN"/>
    <property type="match status" value="1"/>
</dbReference>
<feature type="non-terminal residue" evidence="2">
    <location>
        <position position="96"/>
    </location>
</feature>
<keyword evidence="3" id="KW-1185">Reference proteome</keyword>
<organism evidence="2 3">
    <name type="scientific">Trifolium medium</name>
    <dbReference type="NCBI Taxonomy" id="97028"/>
    <lineage>
        <taxon>Eukaryota</taxon>
        <taxon>Viridiplantae</taxon>
        <taxon>Streptophyta</taxon>
        <taxon>Embryophyta</taxon>
        <taxon>Tracheophyta</taxon>
        <taxon>Spermatophyta</taxon>
        <taxon>Magnoliopsida</taxon>
        <taxon>eudicotyledons</taxon>
        <taxon>Gunneridae</taxon>
        <taxon>Pentapetalae</taxon>
        <taxon>rosids</taxon>
        <taxon>fabids</taxon>
        <taxon>Fabales</taxon>
        <taxon>Fabaceae</taxon>
        <taxon>Papilionoideae</taxon>
        <taxon>50 kb inversion clade</taxon>
        <taxon>NPAAA clade</taxon>
        <taxon>Hologalegina</taxon>
        <taxon>IRL clade</taxon>
        <taxon>Trifolieae</taxon>
        <taxon>Trifolium</taxon>
    </lineage>
</organism>
<comment type="caution">
    <text evidence="2">The sequence shown here is derived from an EMBL/GenBank/DDBJ whole genome shotgun (WGS) entry which is preliminary data.</text>
</comment>
<name>A0A392R066_9FABA</name>
<dbReference type="Proteomes" id="UP000265520">
    <property type="component" value="Unassembled WGS sequence"/>
</dbReference>
<proteinExistence type="predicted"/>
<dbReference type="Pfam" id="PF03732">
    <property type="entry name" value="Retrotrans_gag"/>
    <property type="match status" value="1"/>
</dbReference>
<dbReference type="EMBL" id="LXQA010176202">
    <property type="protein sequence ID" value="MCI29983.1"/>
    <property type="molecule type" value="Genomic_DNA"/>
</dbReference>
<sequence length="96" mass="11306">MSAHVTNEKLMMHVFQDSMSRASLDWYMQLERAQIQTWKDLMDAFLTQYKYNIGVASTRMQLQGMTQKGGESFKEYAQKWREVAARVQPPLLEKEL</sequence>
<protein>
    <submittedName>
        <fullName evidence="2">Gag-pol polyprotein</fullName>
    </submittedName>
</protein>
<evidence type="ECO:0000259" key="1">
    <source>
        <dbReference type="Pfam" id="PF03732"/>
    </source>
</evidence>
<evidence type="ECO:0000313" key="2">
    <source>
        <dbReference type="EMBL" id="MCI29983.1"/>
    </source>
</evidence>
<accession>A0A392R066</accession>